<evidence type="ECO:0000256" key="9">
    <source>
        <dbReference type="ARBA" id="ARBA00023136"/>
    </source>
</evidence>
<dbReference type="EMBL" id="VEPZ02000402">
    <property type="protein sequence ID" value="KAE8725792.1"/>
    <property type="molecule type" value="Genomic_DNA"/>
</dbReference>
<dbReference type="Gene3D" id="3.30.40.10">
    <property type="entry name" value="Zinc/RING finger domain, C3HC4 (zinc finger)"/>
    <property type="match status" value="1"/>
</dbReference>
<evidence type="ECO:0000259" key="13">
    <source>
        <dbReference type="PROSITE" id="PS50089"/>
    </source>
</evidence>
<dbReference type="CDD" id="cd16534">
    <property type="entry name" value="RING-HC_RNF5-like"/>
    <property type="match status" value="1"/>
</dbReference>
<sequence>MGEETHDAMNLDLNLGPSPETGSGSVSNEGLGSDNLVDTRFNRIREAVRRRRWGWQQVQFPAATQNLSVELNQFMGNSDNAGMAQTGEGSAIVEERVSDVPKPCENTDGFMEDDVSESKDNVGKGVRNDGNFFDCNICLGLAREPIVTCCGHLFCWCCLYQLLDVNSDAKECPVCKEEVTIKTLTPIYGRGKIGLEPEDNSGLKVPPRPTARRVESWRQTIQRTALNLPVEEMIRRLGSRFDLSQDLTTPREANGAQGRTDIADSVLNRILTSRRLRSEQTTVASLDDVDLSPSSTNGTDVMSSRIHSLFRQRQSQSRRVARLTSLSSSLSSTERIVETYFRSNLVGRNQEQPLPVDDRDSLSSIAAVINSESQMDTAAEIDSVISLSASASRRRSDNFRVSDVDSSDSRVHRRRRLN</sequence>
<organism evidence="14 15">
    <name type="scientific">Hibiscus syriacus</name>
    <name type="common">Rose of Sharon</name>
    <dbReference type="NCBI Taxonomy" id="106335"/>
    <lineage>
        <taxon>Eukaryota</taxon>
        <taxon>Viridiplantae</taxon>
        <taxon>Streptophyta</taxon>
        <taxon>Embryophyta</taxon>
        <taxon>Tracheophyta</taxon>
        <taxon>Spermatophyta</taxon>
        <taxon>Magnoliopsida</taxon>
        <taxon>eudicotyledons</taxon>
        <taxon>Gunneridae</taxon>
        <taxon>Pentapetalae</taxon>
        <taxon>rosids</taxon>
        <taxon>malvids</taxon>
        <taxon>Malvales</taxon>
        <taxon>Malvaceae</taxon>
        <taxon>Malvoideae</taxon>
        <taxon>Hibiscus</taxon>
    </lineage>
</organism>
<evidence type="ECO:0000256" key="4">
    <source>
        <dbReference type="ARBA" id="ARBA00022679"/>
    </source>
</evidence>
<keyword evidence="9" id="KW-0472">Membrane</keyword>
<dbReference type="GO" id="GO:0061630">
    <property type="term" value="F:ubiquitin protein ligase activity"/>
    <property type="evidence" value="ECO:0007669"/>
    <property type="project" value="UniProtKB-UniRule"/>
</dbReference>
<evidence type="ECO:0000256" key="5">
    <source>
        <dbReference type="ARBA" id="ARBA00022723"/>
    </source>
</evidence>
<dbReference type="GO" id="GO:0016567">
    <property type="term" value="P:protein ubiquitination"/>
    <property type="evidence" value="ECO:0007669"/>
    <property type="project" value="UniProtKB-UniPathway"/>
</dbReference>
<feature type="region of interest" description="Disordered" evidence="12">
    <location>
        <begin position="103"/>
        <end position="122"/>
    </location>
</feature>
<dbReference type="InterPro" id="IPR017907">
    <property type="entry name" value="Znf_RING_CS"/>
</dbReference>
<keyword evidence="8 11" id="KW-0862">Zinc</keyword>
<evidence type="ECO:0000313" key="14">
    <source>
        <dbReference type="EMBL" id="KAE8725792.1"/>
    </source>
</evidence>
<keyword evidence="15" id="KW-1185">Reference proteome</keyword>
<feature type="domain" description="RING-type" evidence="13">
    <location>
        <begin position="135"/>
        <end position="176"/>
    </location>
</feature>
<dbReference type="PANTHER" id="PTHR12313">
    <property type="entry name" value="E3 UBIQUITIN-PROTEIN LIGASE RNF5-RELATED"/>
    <property type="match status" value="1"/>
</dbReference>
<dbReference type="UniPathway" id="UPA00143"/>
<evidence type="ECO:0000256" key="8">
    <source>
        <dbReference type="ARBA" id="ARBA00022833"/>
    </source>
</evidence>
<dbReference type="GO" id="GO:0005789">
    <property type="term" value="C:endoplasmic reticulum membrane"/>
    <property type="evidence" value="ECO:0007669"/>
    <property type="project" value="UniProtKB-SubCell"/>
</dbReference>
<evidence type="ECO:0000256" key="3">
    <source>
        <dbReference type="ARBA" id="ARBA00004906"/>
    </source>
</evidence>
<feature type="region of interest" description="Disordered" evidence="12">
    <location>
        <begin position="1"/>
        <end position="34"/>
    </location>
</feature>
<comment type="domain">
    <text evidence="11">The RING-type zinc finger domain is responsible for E3 ligase activity.</text>
</comment>
<dbReference type="PROSITE" id="PS50089">
    <property type="entry name" value="ZF_RING_2"/>
    <property type="match status" value="1"/>
</dbReference>
<evidence type="ECO:0000256" key="11">
    <source>
        <dbReference type="RuleBase" id="RU369090"/>
    </source>
</evidence>
<dbReference type="Pfam" id="PF13445">
    <property type="entry name" value="zf-RING_UBOX"/>
    <property type="match status" value="1"/>
</dbReference>
<dbReference type="InterPro" id="IPR045103">
    <property type="entry name" value="RNF5/RNF185-like"/>
</dbReference>
<dbReference type="GO" id="GO:0006511">
    <property type="term" value="P:ubiquitin-dependent protein catabolic process"/>
    <property type="evidence" value="ECO:0007669"/>
    <property type="project" value="UniProtKB-UniRule"/>
</dbReference>
<dbReference type="Proteomes" id="UP000436088">
    <property type="component" value="Unassembled WGS sequence"/>
</dbReference>
<evidence type="ECO:0000256" key="12">
    <source>
        <dbReference type="SAM" id="MobiDB-lite"/>
    </source>
</evidence>
<evidence type="ECO:0000256" key="10">
    <source>
        <dbReference type="PROSITE-ProRule" id="PRU00175"/>
    </source>
</evidence>
<dbReference type="InterPro" id="IPR001841">
    <property type="entry name" value="Znf_RING"/>
</dbReference>
<dbReference type="SMART" id="SM00184">
    <property type="entry name" value="RING"/>
    <property type="match status" value="1"/>
</dbReference>
<evidence type="ECO:0000256" key="1">
    <source>
        <dbReference type="ARBA" id="ARBA00000900"/>
    </source>
</evidence>
<dbReference type="OrthoDB" id="6270329at2759"/>
<protein>
    <recommendedName>
        <fullName evidence="11">E3 ubiquitin-protein ligase RMA</fullName>
        <ecNumber evidence="11">2.3.2.27</ecNumber>
    </recommendedName>
    <alternativeName>
        <fullName evidence="11">Protein RING membrane-anchor</fullName>
    </alternativeName>
    <alternativeName>
        <fullName evidence="11">RING-type E3 ubiquitin transferase RMA</fullName>
    </alternativeName>
</protein>
<dbReference type="SUPFAM" id="SSF57850">
    <property type="entry name" value="RING/U-box"/>
    <property type="match status" value="1"/>
</dbReference>
<comment type="catalytic activity">
    <reaction evidence="1 11">
        <text>S-ubiquitinyl-[E2 ubiquitin-conjugating enzyme]-L-cysteine + [acceptor protein]-L-lysine = [E2 ubiquitin-conjugating enzyme]-L-cysteine + N(6)-ubiquitinyl-[acceptor protein]-L-lysine.</text>
        <dbReference type="EC" id="2.3.2.27"/>
    </reaction>
</comment>
<dbReference type="PROSITE" id="PS00518">
    <property type="entry name" value="ZF_RING_1"/>
    <property type="match status" value="1"/>
</dbReference>
<evidence type="ECO:0000313" key="15">
    <source>
        <dbReference type="Proteomes" id="UP000436088"/>
    </source>
</evidence>
<comment type="function">
    <text evidence="11">E3 ubiquitin-protein ligase.</text>
</comment>
<comment type="pathway">
    <text evidence="3 11">Protein modification; protein ubiquitination.</text>
</comment>
<dbReference type="GO" id="GO:0008270">
    <property type="term" value="F:zinc ion binding"/>
    <property type="evidence" value="ECO:0007669"/>
    <property type="project" value="UniProtKB-KW"/>
</dbReference>
<keyword evidence="7 11" id="KW-0833">Ubl conjugation pathway</keyword>
<comment type="caution">
    <text evidence="14">The sequence shown here is derived from an EMBL/GenBank/DDBJ whole genome shotgun (WGS) entry which is preliminary data.</text>
</comment>
<reference evidence="14" key="1">
    <citation type="submission" date="2019-09" db="EMBL/GenBank/DDBJ databases">
        <title>Draft genome information of white flower Hibiscus syriacus.</title>
        <authorList>
            <person name="Kim Y.-M."/>
        </authorList>
    </citation>
    <scope>NUCLEOTIDE SEQUENCE [LARGE SCALE GENOMIC DNA]</scope>
    <source>
        <strain evidence="14">YM2019G1</strain>
    </source>
</reference>
<dbReference type="AlphaFoldDB" id="A0A6A3CEX9"/>
<dbReference type="InterPro" id="IPR027370">
    <property type="entry name" value="Znf-RING_euk"/>
</dbReference>
<dbReference type="InterPro" id="IPR013083">
    <property type="entry name" value="Znf_RING/FYVE/PHD"/>
</dbReference>
<evidence type="ECO:0000256" key="6">
    <source>
        <dbReference type="ARBA" id="ARBA00022771"/>
    </source>
</evidence>
<keyword evidence="4 11" id="KW-0808">Transferase</keyword>
<name>A0A6A3CEX9_HIBSY</name>
<proteinExistence type="predicted"/>
<dbReference type="EC" id="2.3.2.27" evidence="11"/>
<keyword evidence="11" id="KW-0256">Endoplasmic reticulum</keyword>
<feature type="compositionally biased region" description="Polar residues" evidence="12">
    <location>
        <begin position="20"/>
        <end position="30"/>
    </location>
</feature>
<gene>
    <name evidence="14" type="ORF">F3Y22_tig00008145pilonHSYRG00111</name>
</gene>
<accession>A0A6A3CEX9</accession>
<keyword evidence="6 10" id="KW-0863">Zinc-finger</keyword>
<evidence type="ECO:0000256" key="7">
    <source>
        <dbReference type="ARBA" id="ARBA00022786"/>
    </source>
</evidence>
<evidence type="ECO:0000256" key="2">
    <source>
        <dbReference type="ARBA" id="ARBA00004308"/>
    </source>
</evidence>
<comment type="subcellular location">
    <subcellularLocation>
        <location evidence="2">Endomembrane system</location>
    </subcellularLocation>
    <subcellularLocation>
        <location evidence="11">Endoplasmic reticulum membrane</location>
        <topology evidence="11">Single-pass type IV membrane protein</topology>
    </subcellularLocation>
</comment>
<keyword evidence="5 11" id="KW-0479">Metal-binding</keyword>